<dbReference type="SUPFAM" id="SSF49503">
    <property type="entry name" value="Cupredoxins"/>
    <property type="match status" value="1"/>
</dbReference>
<dbReference type="PROSITE" id="PS00196">
    <property type="entry name" value="COPPER_BLUE"/>
    <property type="match status" value="1"/>
</dbReference>
<reference evidence="7" key="1">
    <citation type="submission" date="2023-02" db="EMBL/GenBank/DDBJ databases">
        <title>Genome of Flavobacteriaceae gen. nov. sp. strain F89.</title>
        <authorList>
            <person name="Wang Y."/>
        </authorList>
    </citation>
    <scope>NUCLEOTIDE SEQUENCE</scope>
    <source>
        <strain evidence="7">F89</strain>
    </source>
</reference>
<keyword evidence="3" id="KW-0249">Electron transport</keyword>
<evidence type="ECO:0000313" key="7">
    <source>
        <dbReference type="EMBL" id="MCG2462081.1"/>
    </source>
</evidence>
<dbReference type="PANTHER" id="PTHR38439:SF3">
    <property type="entry name" value="COPPER-RESISTANT CUPROPROTEIN COPI"/>
    <property type="match status" value="1"/>
</dbReference>
<organism evidence="7 8">
    <name type="scientific">Cerina litoralis</name>
    <dbReference type="NCBI Taxonomy" id="2874477"/>
    <lineage>
        <taxon>Bacteria</taxon>
        <taxon>Pseudomonadati</taxon>
        <taxon>Bacteroidota</taxon>
        <taxon>Flavobacteriia</taxon>
        <taxon>Flavobacteriales</taxon>
        <taxon>Flavobacteriaceae</taxon>
        <taxon>Cerina</taxon>
    </lineage>
</organism>
<dbReference type="Gene3D" id="2.60.40.420">
    <property type="entry name" value="Cupredoxins - blue copper proteins"/>
    <property type="match status" value="1"/>
</dbReference>
<dbReference type="InterPro" id="IPR008972">
    <property type="entry name" value="Cupredoxin"/>
</dbReference>
<dbReference type="PANTHER" id="PTHR38439">
    <property type="entry name" value="AURACYANIN-B"/>
    <property type="match status" value="1"/>
</dbReference>
<dbReference type="GO" id="GO:0009055">
    <property type="term" value="F:electron transfer activity"/>
    <property type="evidence" value="ECO:0007669"/>
    <property type="project" value="InterPro"/>
</dbReference>
<feature type="domain" description="Blue (type 1) copper" evidence="6">
    <location>
        <begin position="37"/>
        <end position="148"/>
    </location>
</feature>
<dbReference type="AlphaFoldDB" id="A0AAE3EYT5"/>
<dbReference type="InterPro" id="IPR050845">
    <property type="entry name" value="Cu-binding_ET"/>
</dbReference>
<evidence type="ECO:0000256" key="4">
    <source>
        <dbReference type="ARBA" id="ARBA00023008"/>
    </source>
</evidence>
<gene>
    <name evidence="7" type="ORF">K8352_15080</name>
</gene>
<evidence type="ECO:0000256" key="3">
    <source>
        <dbReference type="ARBA" id="ARBA00022982"/>
    </source>
</evidence>
<keyword evidence="8" id="KW-1185">Reference proteome</keyword>
<dbReference type="CDD" id="cd04233">
    <property type="entry name" value="Auracyanin"/>
    <property type="match status" value="1"/>
</dbReference>
<evidence type="ECO:0000259" key="6">
    <source>
        <dbReference type="Pfam" id="PF00127"/>
    </source>
</evidence>
<dbReference type="GO" id="GO:0005507">
    <property type="term" value="F:copper ion binding"/>
    <property type="evidence" value="ECO:0007669"/>
    <property type="project" value="InterPro"/>
</dbReference>
<dbReference type="InterPro" id="IPR000923">
    <property type="entry name" value="BlueCu_1"/>
</dbReference>
<protein>
    <recommendedName>
        <fullName evidence="6">Blue (type 1) copper domain-containing protein</fullName>
    </recommendedName>
</protein>
<dbReference type="RefSeq" id="WP_317903222.1">
    <property type="nucleotide sequence ID" value="NZ_JAIRBC010000024.1"/>
</dbReference>
<dbReference type="EMBL" id="JAIRBC010000024">
    <property type="protein sequence ID" value="MCG2462081.1"/>
    <property type="molecule type" value="Genomic_DNA"/>
</dbReference>
<name>A0AAE3EYT5_9FLAO</name>
<dbReference type="Proteomes" id="UP001200642">
    <property type="component" value="Unassembled WGS sequence"/>
</dbReference>
<evidence type="ECO:0000256" key="5">
    <source>
        <dbReference type="SAM" id="MobiDB-lite"/>
    </source>
</evidence>
<evidence type="ECO:0000313" key="8">
    <source>
        <dbReference type="Proteomes" id="UP001200642"/>
    </source>
</evidence>
<sequence length="364" mass="41434">MYIQKRYFLLPIALLVMVQVKAYSIGDTVTTISINAIGGLQYDIVRFKVKPGSKVKFIFNNTDDMSHNIVFTQPESRLKVVNAAMAIGNDAFKMNYIPKMKEVLWSIPVLEPGETKFITFTAPTKEGVYPYVCTYPGHGFVMYGAMYVSSKDMPSIKDDPNIPPERRKDITGDDNSSQHQVAHSYSEVPPYLYRIFIPDASPAAIAVNLPNNISYCWDAGTCHLRYAWQGGFLDNTDIWKGHYDSYGKVLGNVFFRDKTAFPLQTDKPGNIPAVQFKGYQLIKRFPEFHYTINGIEVYELIKPKEDGTGLIRTFRIPNTTRIIWFLVDAEDGVNYKSSNGKWIKGRLKLLPEEARQFTIIMTKI</sequence>
<keyword evidence="1" id="KW-0813">Transport</keyword>
<evidence type="ECO:0000256" key="2">
    <source>
        <dbReference type="ARBA" id="ARBA00022723"/>
    </source>
</evidence>
<keyword evidence="4" id="KW-0186">Copper</keyword>
<feature type="compositionally biased region" description="Basic and acidic residues" evidence="5">
    <location>
        <begin position="154"/>
        <end position="171"/>
    </location>
</feature>
<accession>A0AAE3EYT5</accession>
<dbReference type="InterPro" id="IPR028871">
    <property type="entry name" value="BlueCu_1_BS"/>
</dbReference>
<proteinExistence type="predicted"/>
<comment type="caution">
    <text evidence="7">The sequence shown here is derived from an EMBL/GenBank/DDBJ whole genome shotgun (WGS) entry which is preliminary data.</text>
</comment>
<feature type="region of interest" description="Disordered" evidence="5">
    <location>
        <begin position="154"/>
        <end position="179"/>
    </location>
</feature>
<dbReference type="Pfam" id="PF00127">
    <property type="entry name" value="Copper-bind"/>
    <property type="match status" value="1"/>
</dbReference>
<evidence type="ECO:0000256" key="1">
    <source>
        <dbReference type="ARBA" id="ARBA00022448"/>
    </source>
</evidence>
<keyword evidence="2" id="KW-0479">Metal-binding</keyword>